<evidence type="ECO:0000313" key="1">
    <source>
        <dbReference type="EMBL" id="AOE43750.1"/>
    </source>
</evidence>
<dbReference type="EMBL" id="KX557272">
    <property type="protein sequence ID" value="AOE43750.1"/>
    <property type="molecule type" value="Genomic_DNA"/>
</dbReference>
<sequence>MGIKTQLLLDEEAKTYSIAVDPSSTTDVAMDTMPGRSTAQSIVRQELSRHLALRTKVAEDAAAVAVTGLMECFHLTPKTIEEFEKGRQR</sequence>
<keyword evidence="2" id="KW-1185">Reference proteome</keyword>
<dbReference type="Proteomes" id="UP000202170">
    <property type="component" value="Segment"/>
</dbReference>
<dbReference type="RefSeq" id="YP_009287529.1">
    <property type="nucleotide sequence ID" value="NC_031074.1"/>
</dbReference>
<dbReference type="KEGG" id="vg:29080324"/>
<reference evidence="2" key="1">
    <citation type="submission" date="2016-07" db="EMBL/GenBank/DDBJ databases">
        <authorList>
            <person name="Florea S."/>
            <person name="Webb J.S."/>
            <person name="Jaromczyk J."/>
            <person name="Schardl C.L."/>
        </authorList>
    </citation>
    <scope>NUCLEOTIDE SEQUENCE [LARGE SCALE GENOMIC DNA]</scope>
</reference>
<accession>A0A1B3AYD0</accession>
<organism evidence="1 2">
    <name type="scientific">Gordonia phage Bantam</name>
    <dbReference type="NCBI Taxonomy" id="1887641"/>
    <lineage>
        <taxon>Viruses</taxon>
        <taxon>Duplodnaviria</taxon>
        <taxon>Heunggongvirae</taxon>
        <taxon>Uroviricota</taxon>
        <taxon>Caudoviricetes</taxon>
        <taxon>Bantamvirus</taxon>
        <taxon>Bantamvirus bantam</taxon>
    </lineage>
</organism>
<gene>
    <name evidence="1" type="primary">60</name>
    <name evidence="1" type="ORF">SEA_BANTAM_60</name>
</gene>
<name>A0A1B3AYD0_9CAUD</name>
<evidence type="ECO:0000313" key="2">
    <source>
        <dbReference type="Proteomes" id="UP000202170"/>
    </source>
</evidence>
<protein>
    <submittedName>
        <fullName evidence="1">Uncharacterized protein</fullName>
    </submittedName>
</protein>
<dbReference type="GeneID" id="29080324"/>
<proteinExistence type="predicted"/>